<evidence type="ECO:0000313" key="1">
    <source>
        <dbReference type="EMBL" id="SHN37864.1"/>
    </source>
</evidence>
<evidence type="ECO:0000313" key="2">
    <source>
        <dbReference type="Proteomes" id="UP000184111"/>
    </source>
</evidence>
<sequence>MDWQPEESARTATADIWRRATQSMRGETGELAATVGVATPA</sequence>
<keyword evidence="2" id="KW-1185">Reference proteome</keyword>
<organism evidence="1 2">
    <name type="scientific">Actinacidiphila paucisporea</name>
    <dbReference type="NCBI Taxonomy" id="310782"/>
    <lineage>
        <taxon>Bacteria</taxon>
        <taxon>Bacillati</taxon>
        <taxon>Actinomycetota</taxon>
        <taxon>Actinomycetes</taxon>
        <taxon>Kitasatosporales</taxon>
        <taxon>Streptomycetaceae</taxon>
        <taxon>Actinacidiphila</taxon>
    </lineage>
</organism>
<dbReference type="Proteomes" id="UP000184111">
    <property type="component" value="Unassembled WGS sequence"/>
</dbReference>
<gene>
    <name evidence="1" type="ORF">SAMN05216499_1574</name>
</gene>
<dbReference type="EMBL" id="FRBI01000057">
    <property type="protein sequence ID" value="SHN37864.1"/>
    <property type="molecule type" value="Genomic_DNA"/>
</dbReference>
<name>A0A1M7R0A4_9ACTN</name>
<protein>
    <submittedName>
        <fullName evidence="1">Uncharacterized protein</fullName>
    </submittedName>
</protein>
<accession>A0A1M7R0A4</accession>
<dbReference type="AlphaFoldDB" id="A0A1M7R0A4"/>
<dbReference type="RefSeq" id="WP_265737195.1">
    <property type="nucleotide sequence ID" value="NZ_FRBI01000057.1"/>
</dbReference>
<reference evidence="1 2" key="1">
    <citation type="submission" date="2016-11" db="EMBL/GenBank/DDBJ databases">
        <authorList>
            <person name="Jaros S."/>
            <person name="Januszkiewicz K."/>
            <person name="Wedrychowicz H."/>
        </authorList>
    </citation>
    <scope>NUCLEOTIDE SEQUENCE [LARGE SCALE GENOMIC DNA]</scope>
    <source>
        <strain evidence="1 2">CGMCC 4.2025</strain>
    </source>
</reference>
<proteinExistence type="predicted"/>